<comment type="caution">
    <text evidence="2">The sequence shown here is derived from an EMBL/GenBank/DDBJ whole genome shotgun (WGS) entry which is preliminary data.</text>
</comment>
<feature type="compositionally biased region" description="Basic residues" evidence="1">
    <location>
        <begin position="239"/>
        <end position="254"/>
    </location>
</feature>
<organism evidence="2 3">
    <name type="scientific">Lepraria finkii</name>
    <dbReference type="NCBI Taxonomy" id="1340010"/>
    <lineage>
        <taxon>Eukaryota</taxon>
        <taxon>Fungi</taxon>
        <taxon>Dikarya</taxon>
        <taxon>Ascomycota</taxon>
        <taxon>Pezizomycotina</taxon>
        <taxon>Lecanoromycetes</taxon>
        <taxon>OSLEUM clade</taxon>
        <taxon>Lecanoromycetidae</taxon>
        <taxon>Lecanorales</taxon>
        <taxon>Lecanorineae</taxon>
        <taxon>Stereocaulaceae</taxon>
        <taxon>Lepraria</taxon>
    </lineage>
</organism>
<reference evidence="2 3" key="1">
    <citation type="submission" date="2024-09" db="EMBL/GenBank/DDBJ databases">
        <title>Rethinking Asexuality: The Enigmatic Case of Functional Sexual Genes in Lepraria (Stereocaulaceae).</title>
        <authorList>
            <person name="Doellman M."/>
            <person name="Sun Y."/>
            <person name="Barcenas-Pena A."/>
            <person name="Lumbsch H.T."/>
            <person name="Grewe F."/>
        </authorList>
    </citation>
    <scope>NUCLEOTIDE SEQUENCE [LARGE SCALE GENOMIC DNA]</scope>
    <source>
        <strain evidence="2 3">Grewe 0041</strain>
    </source>
</reference>
<evidence type="ECO:0000313" key="2">
    <source>
        <dbReference type="EMBL" id="KAL2058579.1"/>
    </source>
</evidence>
<evidence type="ECO:0000313" key="3">
    <source>
        <dbReference type="Proteomes" id="UP001590951"/>
    </source>
</evidence>
<feature type="region of interest" description="Disordered" evidence="1">
    <location>
        <begin position="293"/>
        <end position="331"/>
    </location>
</feature>
<feature type="region of interest" description="Disordered" evidence="1">
    <location>
        <begin position="50"/>
        <end position="125"/>
    </location>
</feature>
<protein>
    <submittedName>
        <fullName evidence="2">Uncharacterized protein</fullName>
    </submittedName>
</protein>
<feature type="compositionally biased region" description="Basic and acidic residues" evidence="1">
    <location>
        <begin position="163"/>
        <end position="179"/>
    </location>
</feature>
<gene>
    <name evidence="2" type="ORF">ABVK25_001307</name>
</gene>
<keyword evidence="3" id="KW-1185">Reference proteome</keyword>
<name>A0ABR4BP95_9LECA</name>
<evidence type="ECO:0000256" key="1">
    <source>
        <dbReference type="SAM" id="MobiDB-lite"/>
    </source>
</evidence>
<sequence>MAPGTTEGDDFDTMIPLLLASLGNIHPNFKTMAALDKYKRTESSFQQRFRNWKKKAPEPLNANPDVGTASATAPLKPRALPKKTGKGKGKAMLGDDEESSEWEKFEPQSGDTADQPELKKLAEDDAIKENFTKTLEKMEDYKHLTEEQKQNVKSTQMAAMLAAKEKKDNEAEKEDKEVAEFAEDATGKKRGGSNKKGIAQPVKNSKKADEFRDDTDEDDGKGGNEDDIVVPDEEEQPKPKPKPKPKPRTTRKPRGPAAQKAKGKRMPTVPDIKEQPMKKWKADALAIKASRKAAEKEADTENMDFDMGGDVGIALAGDREGNGNQPREEDA</sequence>
<accession>A0ABR4BP95</accession>
<dbReference type="EMBL" id="JBHFEH010000002">
    <property type="protein sequence ID" value="KAL2058579.1"/>
    <property type="molecule type" value="Genomic_DNA"/>
</dbReference>
<feature type="compositionally biased region" description="Basic and acidic residues" evidence="1">
    <location>
        <begin position="271"/>
        <end position="280"/>
    </location>
</feature>
<feature type="compositionally biased region" description="Basic and acidic residues" evidence="1">
    <location>
        <begin position="317"/>
        <end position="331"/>
    </location>
</feature>
<feature type="compositionally biased region" description="Basic residues" evidence="1">
    <location>
        <begin position="79"/>
        <end position="89"/>
    </location>
</feature>
<feature type="compositionally biased region" description="Basic and acidic residues" evidence="1">
    <location>
        <begin position="116"/>
        <end position="125"/>
    </location>
</feature>
<feature type="compositionally biased region" description="Acidic residues" evidence="1">
    <location>
        <begin position="211"/>
        <end position="235"/>
    </location>
</feature>
<proteinExistence type="predicted"/>
<feature type="region of interest" description="Disordered" evidence="1">
    <location>
        <begin position="145"/>
        <end position="280"/>
    </location>
</feature>
<dbReference type="Proteomes" id="UP001590951">
    <property type="component" value="Unassembled WGS sequence"/>
</dbReference>